<evidence type="ECO:0000256" key="1">
    <source>
        <dbReference type="SAM" id="MobiDB-lite"/>
    </source>
</evidence>
<protein>
    <submittedName>
        <fullName evidence="2">DUF2996 domain-containing protein</fullName>
    </submittedName>
</protein>
<feature type="region of interest" description="Disordered" evidence="1">
    <location>
        <begin position="1"/>
        <end position="42"/>
    </location>
</feature>
<dbReference type="RefSeq" id="WP_166281053.1">
    <property type="nucleotide sequence ID" value="NZ_JTHE03000038.1"/>
</dbReference>
<dbReference type="Proteomes" id="UP000031561">
    <property type="component" value="Unassembled WGS sequence"/>
</dbReference>
<comment type="caution">
    <text evidence="2">The sequence shown here is derived from an EMBL/GenBank/DDBJ whole genome shotgun (WGS) entry which is preliminary data.</text>
</comment>
<reference evidence="2 3" key="1">
    <citation type="journal article" date="2015" name="Genome Announc.">
        <title>Draft Genome Sequence of Filamentous Marine Cyanobacterium Lyngbya confervoides Strain BDU141951.</title>
        <authorList>
            <person name="Chandrababunaidu M.M."/>
            <person name="Sen D."/>
            <person name="Tripathy S."/>
        </authorList>
    </citation>
    <scope>NUCLEOTIDE SEQUENCE [LARGE SCALE GENOMIC DNA]</scope>
    <source>
        <strain evidence="2 3">BDU141951</strain>
    </source>
</reference>
<accession>A0ABD4T1V5</accession>
<sequence length="149" mass="16680">MAEDKTPNSPDTSDTPKAEKKPAAAKTAPKKSAKQEKPPAVEEKPFDEFIEAHFIPSLRTALEKLSVSDLQLSFDQDRVTGSWASGQRRFTVYFLEQDINKAKAFSWATSHGQPAVIESFLIDERKITLDLLVFGVIQRLNAQKWFGAN</sequence>
<gene>
    <name evidence="2" type="ORF">QQ91_0005905</name>
</gene>
<dbReference type="Pfam" id="PF11210">
    <property type="entry name" value="DUF2996"/>
    <property type="match status" value="1"/>
</dbReference>
<evidence type="ECO:0000313" key="2">
    <source>
        <dbReference type="EMBL" id="MCM1982361.1"/>
    </source>
</evidence>
<keyword evidence="3" id="KW-1185">Reference proteome</keyword>
<dbReference type="AlphaFoldDB" id="A0ABD4T1V5"/>
<evidence type="ECO:0000313" key="3">
    <source>
        <dbReference type="Proteomes" id="UP000031561"/>
    </source>
</evidence>
<dbReference type="InterPro" id="IPR021374">
    <property type="entry name" value="DUF2996"/>
</dbReference>
<proteinExistence type="predicted"/>
<dbReference type="EMBL" id="JTHE03000038">
    <property type="protein sequence ID" value="MCM1982361.1"/>
    <property type="molecule type" value="Genomic_DNA"/>
</dbReference>
<dbReference type="PANTHER" id="PTHR36341">
    <property type="entry name" value="DUF2996 FAMILY PROTEIN"/>
    <property type="match status" value="1"/>
</dbReference>
<feature type="compositionally biased region" description="Basic and acidic residues" evidence="1">
    <location>
        <begin position="33"/>
        <end position="42"/>
    </location>
</feature>
<dbReference type="PANTHER" id="PTHR36341:SF3">
    <property type="entry name" value="DUF2996 FAMILY PROTEIN"/>
    <property type="match status" value="1"/>
</dbReference>
<name>A0ABD4T1V5_9CYAN</name>
<organism evidence="2 3">
    <name type="scientific">Lyngbya confervoides BDU141951</name>
    <dbReference type="NCBI Taxonomy" id="1574623"/>
    <lineage>
        <taxon>Bacteria</taxon>
        <taxon>Bacillati</taxon>
        <taxon>Cyanobacteriota</taxon>
        <taxon>Cyanophyceae</taxon>
        <taxon>Oscillatoriophycideae</taxon>
        <taxon>Oscillatoriales</taxon>
        <taxon>Microcoleaceae</taxon>
        <taxon>Lyngbya</taxon>
    </lineage>
</organism>